<dbReference type="RefSeq" id="WP_065545252.1">
    <property type="nucleotide sequence ID" value="NZ_CP016414.1"/>
</dbReference>
<gene>
    <name evidence="1" type="ORF">VSVS05_01139</name>
</gene>
<organism evidence="1 2">
    <name type="scientific">Vibrio scophthalmi</name>
    <dbReference type="NCBI Taxonomy" id="45658"/>
    <lineage>
        <taxon>Bacteria</taxon>
        <taxon>Pseudomonadati</taxon>
        <taxon>Pseudomonadota</taxon>
        <taxon>Gammaproteobacteria</taxon>
        <taxon>Vibrionales</taxon>
        <taxon>Vibrionaceae</taxon>
        <taxon>Vibrio</taxon>
    </lineage>
</organism>
<keyword evidence="2" id="KW-1185">Reference proteome</keyword>
<protein>
    <submittedName>
        <fullName evidence="1">Uncharacterized protein</fullName>
    </submittedName>
</protein>
<evidence type="ECO:0000313" key="1">
    <source>
        <dbReference type="EMBL" id="ANU36266.1"/>
    </source>
</evidence>
<sequence length="118" mass="13633">MNNKINLNPNFAKTYFYLCYQLERLLLSENLPQTHSVVWLTHSLTRMVENWPGVQIDLAVASRLQSLVWFLCAEKELVKKASYLGGSSRIGLSTESIASRLRMHKEIKTAQEQDYLPF</sequence>
<name>A0A1C7F8H1_9VIBR</name>
<dbReference type="Proteomes" id="UP000092528">
    <property type="component" value="Chromosome 1"/>
</dbReference>
<dbReference type="EMBL" id="CP016414">
    <property type="protein sequence ID" value="ANU36266.1"/>
    <property type="molecule type" value="Genomic_DNA"/>
</dbReference>
<reference evidence="1 2" key="1">
    <citation type="submission" date="2016-07" db="EMBL/GenBank/DDBJ databases">
        <title>Genome sequencing of Vibrio scophthalmi strain VS-05, an isolated from Paralichthys olivaceus.</title>
        <authorList>
            <person name="Han H.-J."/>
        </authorList>
    </citation>
    <scope>NUCLEOTIDE SEQUENCE [LARGE SCALE GENOMIC DNA]</scope>
    <source>
        <strain evidence="1 2">VS-05</strain>
    </source>
</reference>
<accession>A0A1C7F8H1</accession>
<proteinExistence type="predicted"/>
<evidence type="ECO:0000313" key="2">
    <source>
        <dbReference type="Proteomes" id="UP000092528"/>
    </source>
</evidence>
<dbReference type="AlphaFoldDB" id="A0A1C7F8H1"/>